<feature type="active site" description="Charge relay system" evidence="8">
    <location>
        <position position="744"/>
    </location>
</feature>
<comment type="similarity">
    <text evidence="2 7">Belongs to the peptidase S41B family.</text>
</comment>
<accession>A0AA37S0G0</accession>
<dbReference type="SMART" id="SM00245">
    <property type="entry name" value="TSPc"/>
    <property type="match status" value="1"/>
</dbReference>
<evidence type="ECO:0000256" key="9">
    <source>
        <dbReference type="PIRSR" id="PIRSR036421-3"/>
    </source>
</evidence>
<evidence type="ECO:0000256" key="2">
    <source>
        <dbReference type="ARBA" id="ARBA00008524"/>
    </source>
</evidence>
<dbReference type="InterPro" id="IPR015943">
    <property type="entry name" value="WD40/YVTN_repeat-like_dom_sf"/>
</dbReference>
<dbReference type="Pfam" id="PF26550">
    <property type="entry name" value="Tricorn_2nd"/>
    <property type="match status" value="1"/>
</dbReference>
<dbReference type="InterPro" id="IPR028204">
    <property type="entry name" value="Tricorn_C1"/>
</dbReference>
<dbReference type="Proteomes" id="UP001161422">
    <property type="component" value="Unassembled WGS sequence"/>
</dbReference>
<dbReference type="Gene3D" id="2.30.42.10">
    <property type="match status" value="1"/>
</dbReference>
<feature type="active site" description="Charge relay system" evidence="8">
    <location>
        <position position="1023"/>
    </location>
</feature>
<evidence type="ECO:0000256" key="11">
    <source>
        <dbReference type="SAM" id="SignalP"/>
    </source>
</evidence>
<dbReference type="Gene3D" id="3.90.226.10">
    <property type="entry name" value="2-enoyl-CoA Hydratase, Chain A, domain 1"/>
    <property type="match status" value="1"/>
</dbReference>
<dbReference type="EC" id="3.4.21.-" evidence="7"/>
<reference evidence="13" key="1">
    <citation type="journal article" date="2014" name="Int. J. Syst. Evol. Microbiol.">
        <title>Complete genome sequence of Corynebacterium casei LMG S-19264T (=DSM 44701T), isolated from a smear-ripened cheese.</title>
        <authorList>
            <consortium name="US DOE Joint Genome Institute (JGI-PGF)"/>
            <person name="Walter F."/>
            <person name="Albersmeier A."/>
            <person name="Kalinowski J."/>
            <person name="Ruckert C."/>
        </authorList>
    </citation>
    <scope>NUCLEOTIDE SEQUENCE</scope>
    <source>
        <strain evidence="13">NBRC 101628</strain>
    </source>
</reference>
<gene>
    <name evidence="13" type="ORF">GCM10007895_34400</name>
</gene>
<feature type="region of interest" description="Disordered" evidence="10">
    <location>
        <begin position="1065"/>
        <end position="1084"/>
    </location>
</feature>
<evidence type="ECO:0000256" key="7">
    <source>
        <dbReference type="PIRNR" id="PIRNR036421"/>
    </source>
</evidence>
<dbReference type="PANTHER" id="PTHR43253:SF1">
    <property type="entry name" value="TRICORN PROTEASE HOMOLOG 2-RELATED"/>
    <property type="match status" value="1"/>
</dbReference>
<organism evidence="13 14">
    <name type="scientific">Paraferrimonas sedimenticola</name>
    <dbReference type="NCBI Taxonomy" id="375674"/>
    <lineage>
        <taxon>Bacteria</taxon>
        <taxon>Pseudomonadati</taxon>
        <taxon>Pseudomonadota</taxon>
        <taxon>Gammaproteobacteria</taxon>
        <taxon>Alteromonadales</taxon>
        <taxon>Ferrimonadaceae</taxon>
        <taxon>Paraferrimonas</taxon>
    </lineage>
</organism>
<dbReference type="PROSITE" id="PS50106">
    <property type="entry name" value="PDZ"/>
    <property type="match status" value="1"/>
</dbReference>
<feature type="domain" description="PDZ" evidence="12">
    <location>
        <begin position="752"/>
        <end position="852"/>
    </location>
</feature>
<keyword evidence="5 7" id="KW-0378">Hydrolase</keyword>
<evidence type="ECO:0000256" key="1">
    <source>
        <dbReference type="ARBA" id="ARBA00004496"/>
    </source>
</evidence>
<dbReference type="SUPFAM" id="SSF50156">
    <property type="entry name" value="PDZ domain-like"/>
    <property type="match status" value="1"/>
</dbReference>
<evidence type="ECO:0000256" key="4">
    <source>
        <dbReference type="ARBA" id="ARBA00022670"/>
    </source>
</evidence>
<dbReference type="GO" id="GO:0006508">
    <property type="term" value="P:proteolysis"/>
    <property type="evidence" value="ECO:0007669"/>
    <property type="project" value="UniProtKB-UniRule"/>
</dbReference>
<keyword evidence="11" id="KW-0732">Signal</keyword>
<comment type="function">
    <text evidence="7">Degrades oligopeptides.</text>
</comment>
<dbReference type="InterPro" id="IPR001478">
    <property type="entry name" value="PDZ"/>
</dbReference>
<dbReference type="Gene3D" id="2.120.10.60">
    <property type="entry name" value="Tricorn protease N-terminal domain"/>
    <property type="match status" value="1"/>
</dbReference>
<dbReference type="SMART" id="SM00228">
    <property type="entry name" value="PDZ"/>
    <property type="match status" value="1"/>
</dbReference>
<dbReference type="EMBL" id="BSNC01000019">
    <property type="protein sequence ID" value="GLP98133.1"/>
    <property type="molecule type" value="Genomic_DNA"/>
</dbReference>
<sequence length="1084" mass="120578">MAHKVRILAGVVAAATMALSASASAAQGYYRFPSLHQDTLVFTAEGDLWKTQLGSQMSQRLTTHPAEERQAHISPDGEWVAYVANYEGASEVYRMPLSGGVPERLTFESSRVRLQGFDAQGQLLYSTDNANGPSNYWVLRRVDPQTKVTQDLPLADANQGSISADGRYLVFTRFGLQTTGDNAKLYRGGAMGQLWRYQIGTDQEAVQLLPQHQGSLSHPMLHQDRIYFLSDASGSANIWSMSIEGTDLTQHTDFEDWQVRAPQLDNNKIVFQLGADIHLLDLANSKSAPVAIELASDFGERQQRWVEKPMKYASLFSLSGDGKSVAVTSRGKVALVKQDKSRLVELATPANSRSRNTQVSPDGRYVYVINDAAGENEIWRYAADGSEQARQLTKDANTFRWNLSLSPDGRYLAHDDKAGNLFLMDTKNFKNRKILENANGNSPLQDLSWSSDSRFLAYTRTMKGEDRPAVALYDVEENETQVLTSQKYESFAPTFSQDGHWLYLLSNRTFVATPGSPWGDRNMGPVFDNRTQIYAFGLTKDAPYPFQKPNELLKTPEDDAEYDLDWDGIKQRLWPVPVAAGNYSQLQAGKDGLYMLKRGLNPAQAPEIAYLKYDAQKPAVATFAKDARSFEVSNDAEQIFWRSHSNGGEKLFIAAAGEKAPDDLSQAQLDTKPWQMMLEPKQEWNAMFHDAWIQHRDSLFDPTMRGLDWAATKTKYQPLLERLTDRHELNDLFAQMMGELNALHSQVRGGDFDKLANPAKSALLGARLANASQGVRIERIYRTDPEVPEMSGPLAAAGVNAQDGDVIVAVNGRKVKDLGELTAALRNQAKQQVKLTLKRSSRTIDTIVTPVSAGQHNKLKYQDWVYSNVDKVNAQDSRIGYLHLYSMVSSDIASFAREFYANLDKQGLIIDVRRNRGGNIDSWVIEKLMRKAWAFWQNPGDKAYTNMQQAYRGHLVVLTDQLTYSDGETFSAGIKALGVAPLIGQRTAGAGVWLSGRNRLTDGGMARVAEFTQYAIDGRWIVEGHGVEPDVYVDNLPLATFNGSDAQLAKAIEYLQGQINQSPVPVLQGEPLPDVNTPAKDITP</sequence>
<keyword evidence="3 7" id="KW-0963">Cytoplasm</keyword>
<dbReference type="Gene3D" id="3.30.750.44">
    <property type="match status" value="1"/>
</dbReference>
<dbReference type="PIRSF" id="PIRSF036421">
    <property type="entry name" value="Tricorn_protease"/>
    <property type="match status" value="1"/>
</dbReference>
<dbReference type="CDD" id="cd07562">
    <property type="entry name" value="Peptidase_S41_TRI"/>
    <property type="match status" value="1"/>
</dbReference>
<dbReference type="SUPFAM" id="SSF69322">
    <property type="entry name" value="Tricorn protease domain 2"/>
    <property type="match status" value="1"/>
</dbReference>
<dbReference type="Pfam" id="PF26549">
    <property type="entry name" value="Tricorn_N"/>
    <property type="match status" value="1"/>
</dbReference>
<evidence type="ECO:0000259" key="12">
    <source>
        <dbReference type="PROSITE" id="PS50106"/>
    </source>
</evidence>
<dbReference type="AlphaFoldDB" id="A0AA37S0G0"/>
<dbReference type="Pfam" id="PF14684">
    <property type="entry name" value="Tricorn_C1"/>
    <property type="match status" value="1"/>
</dbReference>
<evidence type="ECO:0000256" key="5">
    <source>
        <dbReference type="ARBA" id="ARBA00022801"/>
    </source>
</evidence>
<keyword evidence="4 7" id="KW-0645">Protease</keyword>
<reference evidence="13" key="2">
    <citation type="submission" date="2023-01" db="EMBL/GenBank/DDBJ databases">
        <title>Draft genome sequence of Paraferrimonas sedimenticola strain NBRC 101628.</title>
        <authorList>
            <person name="Sun Q."/>
            <person name="Mori K."/>
        </authorList>
    </citation>
    <scope>NUCLEOTIDE SEQUENCE</scope>
    <source>
        <strain evidence="13">NBRC 101628</strain>
    </source>
</reference>
<evidence type="ECO:0000256" key="6">
    <source>
        <dbReference type="ARBA" id="ARBA00022825"/>
    </source>
</evidence>
<feature type="chain" id="PRO_5041384686" description="Tricorn protease homolog" evidence="11">
    <location>
        <begin position="26"/>
        <end position="1084"/>
    </location>
</feature>
<dbReference type="PANTHER" id="PTHR43253">
    <property type="entry name" value="TRICORN PROTEASE HOMOLOG 2-RELATED"/>
    <property type="match status" value="1"/>
</dbReference>
<name>A0AA37S0G0_9GAMM</name>
<feature type="active site" description="Nucleophile" evidence="8">
    <location>
        <position position="965"/>
    </location>
</feature>
<dbReference type="Gene3D" id="2.130.10.10">
    <property type="entry name" value="YVTN repeat-like/Quinoprotein amine dehydrogenase"/>
    <property type="match status" value="1"/>
</dbReference>
<dbReference type="GO" id="GO:0008236">
    <property type="term" value="F:serine-type peptidase activity"/>
    <property type="evidence" value="ECO:0007669"/>
    <property type="project" value="UniProtKB-UniRule"/>
</dbReference>
<dbReference type="InterPro" id="IPR012393">
    <property type="entry name" value="Tricorn_protease"/>
</dbReference>
<feature type="site" description="Transition state stabilizer; via amide nitrogen" evidence="9">
    <location>
        <position position="966"/>
    </location>
</feature>
<proteinExistence type="inferred from homology"/>
<dbReference type="Pfam" id="PF03572">
    <property type="entry name" value="Peptidase_S41"/>
    <property type="match status" value="1"/>
</dbReference>
<keyword evidence="6 7" id="KW-0720">Serine protease</keyword>
<dbReference type="SUPFAM" id="SSF52096">
    <property type="entry name" value="ClpP/crotonase"/>
    <property type="match status" value="1"/>
</dbReference>
<evidence type="ECO:0000313" key="13">
    <source>
        <dbReference type="EMBL" id="GLP98133.1"/>
    </source>
</evidence>
<dbReference type="RefSeq" id="WP_095504462.1">
    <property type="nucleotide sequence ID" value="NZ_BSNC01000019.1"/>
</dbReference>
<dbReference type="GO" id="GO:0005737">
    <property type="term" value="C:cytoplasm"/>
    <property type="evidence" value="ECO:0007669"/>
    <property type="project" value="UniProtKB-SubCell"/>
</dbReference>
<feature type="signal peptide" evidence="11">
    <location>
        <begin position="1"/>
        <end position="25"/>
    </location>
</feature>
<dbReference type="InterPro" id="IPR029045">
    <property type="entry name" value="ClpP/crotonase-like_dom_sf"/>
</dbReference>
<evidence type="ECO:0000313" key="14">
    <source>
        <dbReference type="Proteomes" id="UP001161422"/>
    </source>
</evidence>
<comment type="subcellular location">
    <subcellularLocation>
        <location evidence="1 7">Cytoplasm</location>
    </subcellularLocation>
</comment>
<evidence type="ECO:0000256" key="8">
    <source>
        <dbReference type="PIRSR" id="PIRSR036421-1"/>
    </source>
</evidence>
<protein>
    <recommendedName>
        <fullName evidence="7">Tricorn protease homolog</fullName>
        <ecNumber evidence="7">3.4.21.-</ecNumber>
    </recommendedName>
</protein>
<evidence type="ECO:0000256" key="10">
    <source>
        <dbReference type="SAM" id="MobiDB-lite"/>
    </source>
</evidence>
<dbReference type="InterPro" id="IPR029414">
    <property type="entry name" value="Tricorn_PDZ"/>
</dbReference>
<evidence type="ECO:0000256" key="3">
    <source>
        <dbReference type="ARBA" id="ARBA00022490"/>
    </source>
</evidence>
<dbReference type="SUPFAM" id="SSF69304">
    <property type="entry name" value="Tricorn protease N-terminal domain"/>
    <property type="match status" value="1"/>
</dbReference>
<dbReference type="Pfam" id="PF14685">
    <property type="entry name" value="PDZ_Tricorn"/>
    <property type="match status" value="1"/>
</dbReference>
<dbReference type="InterPro" id="IPR005151">
    <property type="entry name" value="Tail-specific_protease"/>
</dbReference>
<comment type="caution">
    <text evidence="13">The sequence shown here is derived from an EMBL/GenBank/DDBJ whole genome shotgun (WGS) entry which is preliminary data.</text>
</comment>
<dbReference type="InterPro" id="IPR036034">
    <property type="entry name" value="PDZ_sf"/>
</dbReference>
<keyword evidence="14" id="KW-1185">Reference proteome</keyword>